<keyword evidence="3" id="KW-1185">Reference proteome</keyword>
<reference evidence="2" key="1">
    <citation type="journal article" date="2023" name="Science">
        <title>Elucidation of the pathway for biosynthesis of saponin adjuvants from the soapbark tree.</title>
        <authorList>
            <person name="Reed J."/>
            <person name="Orme A."/>
            <person name="El-Demerdash A."/>
            <person name="Owen C."/>
            <person name="Martin L.B.B."/>
            <person name="Misra R.C."/>
            <person name="Kikuchi S."/>
            <person name="Rejzek M."/>
            <person name="Martin A.C."/>
            <person name="Harkess A."/>
            <person name="Leebens-Mack J."/>
            <person name="Louveau T."/>
            <person name="Stephenson M.J."/>
            <person name="Osbourn A."/>
        </authorList>
    </citation>
    <scope>NUCLEOTIDE SEQUENCE</scope>
    <source>
        <strain evidence="2">S10</strain>
    </source>
</reference>
<comment type="caution">
    <text evidence="2">The sequence shown here is derived from an EMBL/GenBank/DDBJ whole genome shotgun (WGS) entry which is preliminary data.</text>
</comment>
<dbReference type="Proteomes" id="UP001163823">
    <property type="component" value="Chromosome 8"/>
</dbReference>
<sequence>MSGWLPRLRCESSVHPKAWLRHQGTLILTNLIPILKEPNLFLYFFFFFSIFLEDLKLIFCNNFLKILVTNQFQNKLVGIRL</sequence>
<organism evidence="2 3">
    <name type="scientific">Quillaja saponaria</name>
    <name type="common">Soap bark tree</name>
    <dbReference type="NCBI Taxonomy" id="32244"/>
    <lineage>
        <taxon>Eukaryota</taxon>
        <taxon>Viridiplantae</taxon>
        <taxon>Streptophyta</taxon>
        <taxon>Embryophyta</taxon>
        <taxon>Tracheophyta</taxon>
        <taxon>Spermatophyta</taxon>
        <taxon>Magnoliopsida</taxon>
        <taxon>eudicotyledons</taxon>
        <taxon>Gunneridae</taxon>
        <taxon>Pentapetalae</taxon>
        <taxon>rosids</taxon>
        <taxon>fabids</taxon>
        <taxon>Fabales</taxon>
        <taxon>Quillajaceae</taxon>
        <taxon>Quillaja</taxon>
    </lineage>
</organism>
<evidence type="ECO:0000256" key="1">
    <source>
        <dbReference type="SAM" id="Phobius"/>
    </source>
</evidence>
<name>A0AAD7LH99_QUISA</name>
<dbReference type="EMBL" id="JARAOO010000008">
    <property type="protein sequence ID" value="KAJ7957878.1"/>
    <property type="molecule type" value="Genomic_DNA"/>
</dbReference>
<keyword evidence="1" id="KW-0472">Membrane</keyword>
<dbReference type="KEGG" id="qsa:O6P43_018691"/>
<keyword evidence="1" id="KW-1133">Transmembrane helix</keyword>
<dbReference type="AlphaFoldDB" id="A0AAD7LH99"/>
<keyword evidence="1" id="KW-0812">Transmembrane</keyword>
<feature type="transmembrane region" description="Helical" evidence="1">
    <location>
        <begin position="40"/>
        <end position="59"/>
    </location>
</feature>
<evidence type="ECO:0000313" key="2">
    <source>
        <dbReference type="EMBL" id="KAJ7957878.1"/>
    </source>
</evidence>
<gene>
    <name evidence="2" type="ORF">O6P43_018691</name>
</gene>
<proteinExistence type="predicted"/>
<protein>
    <submittedName>
        <fullName evidence="2">Uncharacterized protein</fullName>
    </submittedName>
</protein>
<evidence type="ECO:0000313" key="3">
    <source>
        <dbReference type="Proteomes" id="UP001163823"/>
    </source>
</evidence>
<accession>A0AAD7LH99</accession>